<protein>
    <submittedName>
        <fullName evidence="1">7091_t:CDS:1</fullName>
    </submittedName>
</protein>
<name>A0A9N9E7J8_9GLOM</name>
<reference evidence="1" key="1">
    <citation type="submission" date="2021-06" db="EMBL/GenBank/DDBJ databases">
        <authorList>
            <person name="Kallberg Y."/>
            <person name="Tangrot J."/>
            <person name="Rosling A."/>
        </authorList>
    </citation>
    <scope>NUCLEOTIDE SEQUENCE</scope>
    <source>
        <strain evidence="1">AZ414A</strain>
    </source>
</reference>
<feature type="non-terminal residue" evidence="1">
    <location>
        <position position="1"/>
    </location>
</feature>
<comment type="caution">
    <text evidence="1">The sequence shown here is derived from an EMBL/GenBank/DDBJ whole genome shotgun (WGS) entry which is preliminary data.</text>
</comment>
<organism evidence="1 2">
    <name type="scientific">Diversispora eburnea</name>
    <dbReference type="NCBI Taxonomy" id="1213867"/>
    <lineage>
        <taxon>Eukaryota</taxon>
        <taxon>Fungi</taxon>
        <taxon>Fungi incertae sedis</taxon>
        <taxon>Mucoromycota</taxon>
        <taxon>Glomeromycotina</taxon>
        <taxon>Glomeromycetes</taxon>
        <taxon>Diversisporales</taxon>
        <taxon>Diversisporaceae</taxon>
        <taxon>Diversispora</taxon>
    </lineage>
</organism>
<evidence type="ECO:0000313" key="1">
    <source>
        <dbReference type="EMBL" id="CAG8661422.1"/>
    </source>
</evidence>
<dbReference type="EMBL" id="CAJVPK010008526">
    <property type="protein sequence ID" value="CAG8661422.1"/>
    <property type="molecule type" value="Genomic_DNA"/>
</dbReference>
<keyword evidence="2" id="KW-1185">Reference proteome</keyword>
<proteinExistence type="predicted"/>
<evidence type="ECO:0000313" key="2">
    <source>
        <dbReference type="Proteomes" id="UP000789706"/>
    </source>
</evidence>
<dbReference type="AlphaFoldDB" id="A0A9N9E7J8"/>
<gene>
    <name evidence="1" type="ORF">DEBURN_LOCUS11770</name>
</gene>
<dbReference type="Proteomes" id="UP000789706">
    <property type="component" value="Unassembled WGS sequence"/>
</dbReference>
<feature type="non-terminal residue" evidence="1">
    <location>
        <position position="59"/>
    </location>
</feature>
<accession>A0A9N9E7J8</accession>
<sequence>DQEYLRYQRDLEKIISNYNQGTNCHKTATLALKNLKGTSLATVLGFVLAMGKASCLSMS</sequence>